<keyword evidence="1 2" id="KW-0597">Phosphoprotein</keyword>
<dbReference type="EMBL" id="JACOAF010000011">
    <property type="protein sequence ID" value="MBC3538937.1"/>
    <property type="molecule type" value="Genomic_DNA"/>
</dbReference>
<dbReference type="SMART" id="SM00448">
    <property type="entry name" value="REC"/>
    <property type="match status" value="1"/>
</dbReference>
<gene>
    <name evidence="4" type="ORF">H7U12_04540</name>
</gene>
<accession>A0ABR6VP16</accession>
<dbReference type="InterPro" id="IPR001789">
    <property type="entry name" value="Sig_transdc_resp-reg_receiver"/>
</dbReference>
<protein>
    <submittedName>
        <fullName evidence="4">Response regulator</fullName>
    </submittedName>
</protein>
<keyword evidence="5" id="KW-1185">Reference proteome</keyword>
<dbReference type="RefSeq" id="WP_186633610.1">
    <property type="nucleotide sequence ID" value="NZ_JACOAF010000011.1"/>
</dbReference>
<evidence type="ECO:0000313" key="4">
    <source>
        <dbReference type="EMBL" id="MBC3538937.1"/>
    </source>
</evidence>
<dbReference type="CDD" id="cd00156">
    <property type="entry name" value="REC"/>
    <property type="match status" value="1"/>
</dbReference>
<dbReference type="PANTHER" id="PTHR44591">
    <property type="entry name" value="STRESS RESPONSE REGULATOR PROTEIN 1"/>
    <property type="match status" value="1"/>
</dbReference>
<feature type="modified residue" description="4-aspartylphosphate" evidence="2">
    <location>
        <position position="65"/>
    </location>
</feature>
<evidence type="ECO:0000256" key="1">
    <source>
        <dbReference type="ARBA" id="ARBA00022553"/>
    </source>
</evidence>
<proteinExistence type="predicted"/>
<dbReference type="Pfam" id="PF00072">
    <property type="entry name" value="Response_reg"/>
    <property type="match status" value="1"/>
</dbReference>
<sequence>MKKFRKVLLVDADPISTYITSSIMGREGFAEEIITTRSGEQAYEMLKGCTSGKAAHDCPDLIFIDPMLPGMDGFELMEEYRKLSPALTPKVVFLSVTGDLRAMNQDQRLEAVDFLVKPLTTQALANLLPN</sequence>
<reference evidence="4 5" key="1">
    <citation type="journal article" date="2019" name="Int. J. Syst. Evol. Microbiol.">
        <title>Rufibacter sediminis sp. nov., isolated from freshwater lake sediment.</title>
        <authorList>
            <person name="Qu J.H."/>
            <person name="Zhang L.J."/>
            <person name="Fu Y.H."/>
            <person name="Li H.F."/>
        </authorList>
    </citation>
    <scope>NUCLEOTIDE SEQUENCE [LARGE SCALE GENOMIC DNA]</scope>
    <source>
        <strain evidence="4 5">H-1</strain>
    </source>
</reference>
<evidence type="ECO:0000313" key="5">
    <source>
        <dbReference type="Proteomes" id="UP000659698"/>
    </source>
</evidence>
<dbReference type="InterPro" id="IPR050595">
    <property type="entry name" value="Bact_response_regulator"/>
</dbReference>
<dbReference type="InterPro" id="IPR011006">
    <property type="entry name" value="CheY-like_superfamily"/>
</dbReference>
<dbReference type="Proteomes" id="UP000659698">
    <property type="component" value="Unassembled WGS sequence"/>
</dbReference>
<dbReference type="Gene3D" id="3.40.50.2300">
    <property type="match status" value="1"/>
</dbReference>
<evidence type="ECO:0000256" key="2">
    <source>
        <dbReference type="PROSITE-ProRule" id="PRU00169"/>
    </source>
</evidence>
<dbReference type="PROSITE" id="PS50110">
    <property type="entry name" value="RESPONSE_REGULATORY"/>
    <property type="match status" value="1"/>
</dbReference>
<dbReference type="SUPFAM" id="SSF52172">
    <property type="entry name" value="CheY-like"/>
    <property type="match status" value="1"/>
</dbReference>
<comment type="caution">
    <text evidence="4">The sequence shown here is derived from an EMBL/GenBank/DDBJ whole genome shotgun (WGS) entry which is preliminary data.</text>
</comment>
<feature type="domain" description="Response regulatory" evidence="3">
    <location>
        <begin position="6"/>
        <end position="130"/>
    </location>
</feature>
<organism evidence="4 5">
    <name type="scientific">Rufibacter sediminis</name>
    <dbReference type="NCBI Taxonomy" id="2762756"/>
    <lineage>
        <taxon>Bacteria</taxon>
        <taxon>Pseudomonadati</taxon>
        <taxon>Bacteroidota</taxon>
        <taxon>Cytophagia</taxon>
        <taxon>Cytophagales</taxon>
        <taxon>Hymenobacteraceae</taxon>
        <taxon>Rufibacter</taxon>
    </lineage>
</organism>
<dbReference type="PANTHER" id="PTHR44591:SF3">
    <property type="entry name" value="RESPONSE REGULATORY DOMAIN-CONTAINING PROTEIN"/>
    <property type="match status" value="1"/>
</dbReference>
<evidence type="ECO:0000259" key="3">
    <source>
        <dbReference type="PROSITE" id="PS50110"/>
    </source>
</evidence>
<name>A0ABR6VP16_9BACT</name>